<evidence type="ECO:0000313" key="5">
    <source>
        <dbReference type="Proteomes" id="UP000618733"/>
    </source>
</evidence>
<dbReference type="AlphaFoldDB" id="A0A934QDB2"/>
<evidence type="ECO:0000256" key="1">
    <source>
        <dbReference type="ARBA" id="ARBA00023125"/>
    </source>
</evidence>
<dbReference type="Gene3D" id="1.10.260.40">
    <property type="entry name" value="lambda repressor-like DNA-binding domains"/>
    <property type="match status" value="1"/>
</dbReference>
<feature type="compositionally biased region" description="Basic and acidic residues" evidence="2">
    <location>
        <begin position="191"/>
        <end position="201"/>
    </location>
</feature>
<dbReference type="PANTHER" id="PTHR46797:SF1">
    <property type="entry name" value="METHYLPHOSPHONATE SYNTHASE"/>
    <property type="match status" value="1"/>
</dbReference>
<dbReference type="EMBL" id="JAEHOI010000005">
    <property type="protein sequence ID" value="MBK0421696.1"/>
    <property type="molecule type" value="Genomic_DNA"/>
</dbReference>
<feature type="region of interest" description="Disordered" evidence="2">
    <location>
        <begin position="183"/>
        <end position="214"/>
    </location>
</feature>
<reference evidence="4" key="1">
    <citation type="submission" date="2020-12" db="EMBL/GenBank/DDBJ databases">
        <title>Leucobacter sp. CAS2, isolated from Chromium sludge.</title>
        <authorList>
            <person name="Xu Z."/>
        </authorList>
    </citation>
    <scope>NUCLEOTIDE SEQUENCE</scope>
    <source>
        <strain evidence="4">CSA2</strain>
    </source>
</reference>
<evidence type="ECO:0000256" key="2">
    <source>
        <dbReference type="SAM" id="MobiDB-lite"/>
    </source>
</evidence>
<dbReference type="PANTHER" id="PTHR46797">
    <property type="entry name" value="HTH-TYPE TRANSCRIPTIONAL REGULATOR"/>
    <property type="match status" value="1"/>
</dbReference>
<proteinExistence type="predicted"/>
<keyword evidence="1" id="KW-0238">DNA-binding</keyword>
<dbReference type="GO" id="GO:0003700">
    <property type="term" value="F:DNA-binding transcription factor activity"/>
    <property type="evidence" value="ECO:0007669"/>
    <property type="project" value="TreeGrafter"/>
</dbReference>
<dbReference type="CDD" id="cd02209">
    <property type="entry name" value="cupin_XRE_C"/>
    <property type="match status" value="1"/>
</dbReference>
<dbReference type="SUPFAM" id="SSF47413">
    <property type="entry name" value="lambda repressor-like DNA-binding domains"/>
    <property type="match status" value="1"/>
</dbReference>
<keyword evidence="5" id="KW-1185">Reference proteome</keyword>
<dbReference type="InterPro" id="IPR013096">
    <property type="entry name" value="Cupin_2"/>
</dbReference>
<dbReference type="Pfam" id="PF07883">
    <property type="entry name" value="Cupin_2"/>
    <property type="match status" value="1"/>
</dbReference>
<evidence type="ECO:0000313" key="4">
    <source>
        <dbReference type="EMBL" id="MBK0421696.1"/>
    </source>
</evidence>
<dbReference type="Pfam" id="PF01381">
    <property type="entry name" value="HTH_3"/>
    <property type="match status" value="1"/>
</dbReference>
<dbReference type="GO" id="GO:0003677">
    <property type="term" value="F:DNA binding"/>
    <property type="evidence" value="ECO:0007669"/>
    <property type="project" value="UniProtKB-KW"/>
</dbReference>
<dbReference type="SUPFAM" id="SSF51182">
    <property type="entry name" value="RmlC-like cupins"/>
    <property type="match status" value="1"/>
</dbReference>
<accession>A0A934QDB2</accession>
<dbReference type="RefSeq" id="WP_200131895.1">
    <property type="nucleotide sequence ID" value="NZ_JAEHOI010000005.1"/>
</dbReference>
<dbReference type="Gene3D" id="2.60.120.10">
    <property type="entry name" value="Jelly Rolls"/>
    <property type="match status" value="1"/>
</dbReference>
<dbReference type="InterPro" id="IPR010982">
    <property type="entry name" value="Lambda_DNA-bd_dom_sf"/>
</dbReference>
<sequence length="214" mass="22734">MTAEDLAAAERELGERIAAFRELRGMSLRAVAAAAGVSSSFLSQLENGRTNASIASLRKIAVALGVSPAQLLDDSSAHTRGVLRAADRTLIPLEGAEKFIVSIPPLRNLEVYAGRFQPGGTTGPEPYVHGNSQELFLVTAGEVVLELGAERYIMRTDDSIEFLSSTPHRVLNESDAEASVLWINSPPTPDESPHVSLHRDAGAGSADHPANADQ</sequence>
<dbReference type="PROSITE" id="PS50943">
    <property type="entry name" value="HTH_CROC1"/>
    <property type="match status" value="1"/>
</dbReference>
<dbReference type="CDD" id="cd00093">
    <property type="entry name" value="HTH_XRE"/>
    <property type="match status" value="1"/>
</dbReference>
<name>A0A934QDB2_9MICO</name>
<dbReference type="InterPro" id="IPR011051">
    <property type="entry name" value="RmlC_Cupin_sf"/>
</dbReference>
<dbReference type="InterPro" id="IPR014710">
    <property type="entry name" value="RmlC-like_jellyroll"/>
</dbReference>
<comment type="caution">
    <text evidence="4">The sequence shown here is derived from an EMBL/GenBank/DDBJ whole genome shotgun (WGS) entry which is preliminary data.</text>
</comment>
<organism evidence="4 5">
    <name type="scientific">Leucobacter edaphi</name>
    <dbReference type="NCBI Taxonomy" id="2796472"/>
    <lineage>
        <taxon>Bacteria</taxon>
        <taxon>Bacillati</taxon>
        <taxon>Actinomycetota</taxon>
        <taxon>Actinomycetes</taxon>
        <taxon>Micrococcales</taxon>
        <taxon>Microbacteriaceae</taxon>
        <taxon>Leucobacter</taxon>
    </lineage>
</organism>
<gene>
    <name evidence="4" type="ORF">JD292_06375</name>
</gene>
<dbReference type="Proteomes" id="UP000618733">
    <property type="component" value="Unassembled WGS sequence"/>
</dbReference>
<dbReference type="GO" id="GO:0005829">
    <property type="term" value="C:cytosol"/>
    <property type="evidence" value="ECO:0007669"/>
    <property type="project" value="TreeGrafter"/>
</dbReference>
<evidence type="ECO:0000259" key="3">
    <source>
        <dbReference type="PROSITE" id="PS50943"/>
    </source>
</evidence>
<protein>
    <submittedName>
        <fullName evidence="4">Cupin domain-containing protein</fullName>
    </submittedName>
</protein>
<dbReference type="InterPro" id="IPR050807">
    <property type="entry name" value="TransReg_Diox_bact_type"/>
</dbReference>
<feature type="domain" description="HTH cro/C1-type" evidence="3">
    <location>
        <begin position="17"/>
        <end position="71"/>
    </location>
</feature>
<dbReference type="SMART" id="SM00530">
    <property type="entry name" value="HTH_XRE"/>
    <property type="match status" value="1"/>
</dbReference>
<dbReference type="InterPro" id="IPR001387">
    <property type="entry name" value="Cro/C1-type_HTH"/>
</dbReference>